<dbReference type="KEGG" id="vg:55007089"/>
<proteinExistence type="predicted"/>
<sequence length="244" mass="27142">METFTTTTEAGRTIELEIVQNAPYGYAVNSHQLNECVGKLYRTAGGFRVTAGELEINLQDGEKELGTFAEQWEAFAAVVSNVAEYLEANEEAGSSHDPADADELLMDLLDPEVYGDHYGPAARRDILRRAAYDMGINDRRAHAEMLPVIARRAADMIRVEFAPQLREMFLQDLADVLEAQGWNASPTRTSYEHRTENASFDLNISDESVRVYAARPHSTVEMLALDAKRTSADRAARIILALFA</sequence>
<reference evidence="1 2" key="1">
    <citation type="submission" date="2018-09" db="EMBL/GenBank/DDBJ databases">
        <authorList>
            <person name="Rimple P.A."/>
            <person name="Stoner T.H."/>
            <person name="Garlena R.A."/>
            <person name="Russell D.A."/>
            <person name="Pope W.H."/>
            <person name="Jacobs-Sera D."/>
            <person name="Hatfull G.F."/>
        </authorList>
    </citation>
    <scope>NUCLEOTIDE SEQUENCE [LARGE SCALE GENOMIC DNA]</scope>
</reference>
<keyword evidence="2" id="KW-1185">Reference proteome</keyword>
<evidence type="ECO:0000313" key="1">
    <source>
        <dbReference type="EMBL" id="AYN58256.1"/>
    </source>
</evidence>
<protein>
    <submittedName>
        <fullName evidence="1">Uncharacterized protein</fullName>
    </submittedName>
</protein>
<evidence type="ECO:0000313" key="2">
    <source>
        <dbReference type="Proteomes" id="UP000272119"/>
    </source>
</evidence>
<organism evidence="1 2">
    <name type="scientific">Arthrobacter phage Kepler</name>
    <dbReference type="NCBI Taxonomy" id="2419959"/>
    <lineage>
        <taxon>Viruses</taxon>
        <taxon>Duplodnaviria</taxon>
        <taxon>Heunggongvirae</taxon>
        <taxon>Uroviricota</taxon>
        <taxon>Caudoviricetes</taxon>
        <taxon>Coralvirus</taxon>
        <taxon>Coralvirus kepler</taxon>
    </lineage>
</organism>
<dbReference type="GeneID" id="55007089"/>
<accession>A0A3G2KGZ5</accession>
<gene>
    <name evidence="1" type="primary">29</name>
    <name evidence="1" type="ORF">PBI_KEPLER_29</name>
</gene>
<dbReference type="Proteomes" id="UP000272119">
    <property type="component" value="Segment"/>
</dbReference>
<dbReference type="EMBL" id="MH834616">
    <property type="protein sequence ID" value="AYN58256.1"/>
    <property type="molecule type" value="Genomic_DNA"/>
</dbReference>
<dbReference type="RefSeq" id="YP_009815858.1">
    <property type="nucleotide sequence ID" value="NC_048100.1"/>
</dbReference>
<name>A0A3G2KGZ5_9CAUD</name>